<dbReference type="Gene3D" id="3.40.395.10">
    <property type="entry name" value="Adenoviral Proteinase, Chain A"/>
    <property type="match status" value="1"/>
</dbReference>
<evidence type="ECO:0000313" key="2">
    <source>
        <dbReference type="Proteomes" id="UP000492821"/>
    </source>
</evidence>
<reference evidence="2" key="1">
    <citation type="journal article" date="2013" name="Genetics">
        <title>The draft genome and transcriptome of Panagrellus redivivus are shaped by the harsh demands of a free-living lifestyle.</title>
        <authorList>
            <person name="Srinivasan J."/>
            <person name="Dillman A.R."/>
            <person name="Macchietto M.G."/>
            <person name="Heikkinen L."/>
            <person name="Lakso M."/>
            <person name="Fracchia K.M."/>
            <person name="Antoshechkin I."/>
            <person name="Mortazavi A."/>
            <person name="Wong G."/>
            <person name="Sternberg P.W."/>
        </authorList>
    </citation>
    <scope>NUCLEOTIDE SEQUENCE [LARGE SCALE GENOMIC DNA]</scope>
    <source>
        <strain evidence="2">MT8872</strain>
    </source>
</reference>
<protein>
    <submittedName>
        <fullName evidence="3">Lactamase_B domain-containing protein</fullName>
    </submittedName>
</protein>
<dbReference type="AlphaFoldDB" id="A0A7E4VVG6"/>
<organism evidence="2 3">
    <name type="scientific">Panagrellus redivivus</name>
    <name type="common">Microworm</name>
    <dbReference type="NCBI Taxonomy" id="6233"/>
    <lineage>
        <taxon>Eukaryota</taxon>
        <taxon>Metazoa</taxon>
        <taxon>Ecdysozoa</taxon>
        <taxon>Nematoda</taxon>
        <taxon>Chromadorea</taxon>
        <taxon>Rhabditida</taxon>
        <taxon>Tylenchina</taxon>
        <taxon>Panagrolaimomorpha</taxon>
        <taxon>Panagrolaimoidea</taxon>
        <taxon>Panagrolaimidae</taxon>
        <taxon>Panagrellus</taxon>
    </lineage>
</organism>
<feature type="region of interest" description="Disordered" evidence="1">
    <location>
        <begin position="1"/>
        <end position="29"/>
    </location>
</feature>
<reference evidence="3" key="2">
    <citation type="submission" date="2020-10" db="UniProtKB">
        <authorList>
            <consortium name="WormBaseParasite"/>
        </authorList>
    </citation>
    <scope>IDENTIFICATION</scope>
</reference>
<feature type="compositionally biased region" description="Pro residues" evidence="1">
    <location>
        <begin position="1"/>
        <end position="15"/>
    </location>
</feature>
<dbReference type="WBParaSite" id="Pan_g3768.t1">
    <property type="protein sequence ID" value="Pan_g3768.t1"/>
    <property type="gene ID" value="Pan_g3768"/>
</dbReference>
<dbReference type="Proteomes" id="UP000492821">
    <property type="component" value="Unassembled WGS sequence"/>
</dbReference>
<keyword evidence="2" id="KW-1185">Reference proteome</keyword>
<evidence type="ECO:0000256" key="1">
    <source>
        <dbReference type="SAM" id="MobiDB-lite"/>
    </source>
</evidence>
<evidence type="ECO:0000313" key="3">
    <source>
        <dbReference type="WBParaSite" id="Pan_g3768.t1"/>
    </source>
</evidence>
<sequence>MRPPLLDPTRGPPASPTEAPADQLPPKIKKVKPMLPPPPGYPYKWLCSLRLSECKRIIRSRVHRYLRRRFFYFTKRGIEQPTWQVFYQKDEIKSFKPPVDSVPRCILVTSAVVIGNQHFRVTSGGIQLRNGRLMFTIGSTDSLSDLKVQGYPIAGIDIPFESLREIILTDVNECDGAYALMFMISNKVYSFIESAGKVALAGRGLFESTPNSEGNHALIFEMPNNYHADDYNLIHFSAHVAYTRELMGKAGLDYIEKEAAYFDNILKLADVHLLKIHNLLNNPIYIIKTIPIEPLPPVKLFDDYEPEPKDYVSIDLPGQRIRINETDLTDLMGYCTLRKKVVDFYIDYIVSKLKPADQVRIAVVSTADLVNLTRPCTDRDDFFEKEIVIIPFFYKNSVLPVILTHPGALFENAFPRDRVPTAVIMWIRLSPLAQARIIDVIISYVQFQFERLKAEGWYYSYQNCDAKKLTPRFIRLAARKGFKPTGVYLLQLLERVFNHLPEPGNDLHLSDGPTDADYMTPYAFRHAIRHAITNRVRGKQPELKKEPYQFPVANYNEEAAKKRSQDAIAFWDFFIKKKDAADANVA</sequence>
<proteinExistence type="predicted"/>
<accession>A0A7E4VVG6</accession>
<name>A0A7E4VVG6_PANRE</name>